<organism evidence="4 5">
    <name type="scientific">Brachionus plicatilis</name>
    <name type="common">Marine rotifer</name>
    <name type="synonym">Brachionus muelleri</name>
    <dbReference type="NCBI Taxonomy" id="10195"/>
    <lineage>
        <taxon>Eukaryota</taxon>
        <taxon>Metazoa</taxon>
        <taxon>Spiralia</taxon>
        <taxon>Gnathifera</taxon>
        <taxon>Rotifera</taxon>
        <taxon>Eurotatoria</taxon>
        <taxon>Monogononta</taxon>
        <taxon>Pseudotrocha</taxon>
        <taxon>Ploima</taxon>
        <taxon>Brachionidae</taxon>
        <taxon>Brachionus</taxon>
    </lineage>
</organism>
<dbReference type="SUPFAM" id="SSF52821">
    <property type="entry name" value="Rhodanese/Cell cycle control phosphatase"/>
    <property type="match status" value="2"/>
</dbReference>
<keyword evidence="5" id="KW-1185">Reference proteome</keyword>
<dbReference type="PANTHER" id="PTHR11364:SF27">
    <property type="entry name" value="SULFURTRANSFERASE"/>
    <property type="match status" value="1"/>
</dbReference>
<evidence type="ECO:0000256" key="1">
    <source>
        <dbReference type="ARBA" id="ARBA00022679"/>
    </source>
</evidence>
<protein>
    <submittedName>
        <fullName evidence="4">Thiosulfate sulfurtransferase-like</fullName>
    </submittedName>
</protein>
<dbReference type="AlphaFoldDB" id="A0A3M7RXS0"/>
<accession>A0A3M7RXS0</accession>
<sequence length="272" mass="30998">MLPSLLSPNKLKKILTTTSSFYDKFRIIEANLGDNSENYKKAHIDRAVFLNTLECAEISELHPRNVPKPDCFKDYVGSLGIANKHHLILYDRSPFGFYTSSRMWWVFRLFGHENVSILDGGLNLWAHHKFELSTELPNFASQKFAINLNKDLIRDFEAIQKNIASPHEQVVDCRSQQEFSSKNDQGIDNHIPGAKNVSYNDLFDKENGRIKDKQELLRLFEENNVDLSKPMVASCLTGMTACSLAFAAHLTGKSSVPVYYGSWTEFSKKRSN</sequence>
<reference evidence="4 5" key="1">
    <citation type="journal article" date="2018" name="Sci. Rep.">
        <title>Genomic signatures of local adaptation to the degree of environmental predictability in rotifers.</title>
        <authorList>
            <person name="Franch-Gras L."/>
            <person name="Hahn C."/>
            <person name="Garcia-Roger E.M."/>
            <person name="Carmona M.J."/>
            <person name="Serra M."/>
            <person name="Gomez A."/>
        </authorList>
    </citation>
    <scope>NUCLEOTIDE SEQUENCE [LARGE SCALE GENOMIC DNA]</scope>
    <source>
        <strain evidence="4">HYR1</strain>
    </source>
</reference>
<dbReference type="STRING" id="10195.A0A3M7RXS0"/>
<dbReference type="InterPro" id="IPR001763">
    <property type="entry name" value="Rhodanese-like_dom"/>
</dbReference>
<dbReference type="Pfam" id="PF00581">
    <property type="entry name" value="Rhodanese"/>
    <property type="match status" value="2"/>
</dbReference>
<dbReference type="InterPro" id="IPR036873">
    <property type="entry name" value="Rhodanese-like_dom_sf"/>
</dbReference>
<keyword evidence="1 4" id="KW-0808">Transferase</keyword>
<dbReference type="SMART" id="SM00450">
    <property type="entry name" value="RHOD"/>
    <property type="match status" value="2"/>
</dbReference>
<evidence type="ECO:0000259" key="3">
    <source>
        <dbReference type="PROSITE" id="PS50206"/>
    </source>
</evidence>
<dbReference type="Gene3D" id="3.40.250.10">
    <property type="entry name" value="Rhodanese-like domain"/>
    <property type="match status" value="2"/>
</dbReference>
<dbReference type="PROSITE" id="PS50206">
    <property type="entry name" value="RHODANESE_3"/>
    <property type="match status" value="2"/>
</dbReference>
<dbReference type="CDD" id="cd01448">
    <property type="entry name" value="TST_Repeat_1"/>
    <property type="match status" value="1"/>
</dbReference>
<comment type="caution">
    <text evidence="4">The sequence shown here is derived from an EMBL/GenBank/DDBJ whole genome shotgun (WGS) entry which is preliminary data.</text>
</comment>
<evidence type="ECO:0000313" key="4">
    <source>
        <dbReference type="EMBL" id="RNA28148.1"/>
    </source>
</evidence>
<dbReference type="Proteomes" id="UP000276133">
    <property type="component" value="Unassembled WGS sequence"/>
</dbReference>
<feature type="domain" description="Rhodanese" evidence="3">
    <location>
        <begin position="164"/>
        <end position="270"/>
    </location>
</feature>
<dbReference type="PANTHER" id="PTHR11364">
    <property type="entry name" value="THIOSULFATE SULFERTANSFERASE"/>
    <property type="match status" value="1"/>
</dbReference>
<dbReference type="InterPro" id="IPR045078">
    <property type="entry name" value="TST/MPST-like"/>
</dbReference>
<dbReference type="OrthoDB" id="270167at2759"/>
<gene>
    <name evidence="4" type="ORF">BpHYR1_043071</name>
</gene>
<evidence type="ECO:0000256" key="2">
    <source>
        <dbReference type="ARBA" id="ARBA00022737"/>
    </source>
</evidence>
<dbReference type="GO" id="GO:0005739">
    <property type="term" value="C:mitochondrion"/>
    <property type="evidence" value="ECO:0007669"/>
    <property type="project" value="TreeGrafter"/>
</dbReference>
<proteinExistence type="predicted"/>
<name>A0A3M7RXS0_BRAPC</name>
<evidence type="ECO:0000313" key="5">
    <source>
        <dbReference type="Proteomes" id="UP000276133"/>
    </source>
</evidence>
<dbReference type="CDD" id="cd01449">
    <property type="entry name" value="TST_Repeat_2"/>
    <property type="match status" value="1"/>
</dbReference>
<keyword evidence="2" id="KW-0677">Repeat</keyword>
<dbReference type="EMBL" id="REGN01002427">
    <property type="protein sequence ID" value="RNA28148.1"/>
    <property type="molecule type" value="Genomic_DNA"/>
</dbReference>
<dbReference type="GO" id="GO:0004792">
    <property type="term" value="F:thiosulfate-cyanide sulfurtransferase activity"/>
    <property type="evidence" value="ECO:0007669"/>
    <property type="project" value="TreeGrafter"/>
</dbReference>
<feature type="domain" description="Rhodanese" evidence="3">
    <location>
        <begin position="27"/>
        <end position="134"/>
    </location>
</feature>